<keyword evidence="2" id="KW-1185">Reference proteome</keyword>
<name>A0ABY4HYM4_CHIFI</name>
<evidence type="ECO:0000313" key="1">
    <source>
        <dbReference type="EMBL" id="UPK68114.1"/>
    </source>
</evidence>
<dbReference type="InterPro" id="IPR015943">
    <property type="entry name" value="WD40/YVTN_repeat-like_dom_sf"/>
</dbReference>
<proteinExistence type="predicted"/>
<protein>
    <submittedName>
        <fullName evidence="1">Uncharacterized protein</fullName>
    </submittedName>
</protein>
<dbReference type="Gene3D" id="2.130.10.10">
    <property type="entry name" value="YVTN repeat-like/Quinoprotein amine dehydrogenase"/>
    <property type="match status" value="1"/>
</dbReference>
<accession>A0ABY4HYM4</accession>
<dbReference type="RefSeq" id="WP_247810455.1">
    <property type="nucleotide sequence ID" value="NZ_CP095855.1"/>
</dbReference>
<reference evidence="1 2" key="1">
    <citation type="submission" date="2022-04" db="EMBL/GenBank/DDBJ databases">
        <title>The arsenic-methylating capacity of Chitinophaga filiformis YT5 during chitin decomposition.</title>
        <authorList>
            <person name="Chen G."/>
            <person name="Liang Y."/>
        </authorList>
    </citation>
    <scope>NUCLEOTIDE SEQUENCE [LARGE SCALE GENOMIC DNA]</scope>
    <source>
        <strain evidence="1 2">YT5</strain>
    </source>
</reference>
<sequence length="328" mass="36398">MNMQLLKIVNGPKPETALALVVQDNGGLDTPGQLLLYNFSGAKPESTLLFYNSDSIYDVWVSSTGDIWLCSSYGNIYTTANVQFPESAFKSPYDLDEADIRNSGLEWKMYCLDAVQNATSIWSPDGVNVFVGTYSGHVYQWDGQTWTKQETPVSQNEGKYITHFAGSSASDVYAIGSFSRELLYYDGKAWRRTAYDENKQGPMIAEGIARTPDGDYYLACEEGRVWKTRDGQHFDLAVADPELDFAGLTYAHDQIILAAGEKGVYAIKGGQLVNIRNTFPAQTVAGGGNQAVFVRPAKEDDEKITLSYAIYSASETRPWYGYSIHFDK</sequence>
<gene>
    <name evidence="1" type="ORF">MYF79_24480</name>
</gene>
<evidence type="ECO:0000313" key="2">
    <source>
        <dbReference type="Proteomes" id="UP000830198"/>
    </source>
</evidence>
<dbReference type="EMBL" id="CP095855">
    <property type="protein sequence ID" value="UPK68114.1"/>
    <property type="molecule type" value="Genomic_DNA"/>
</dbReference>
<organism evidence="1 2">
    <name type="scientific">Chitinophaga filiformis</name>
    <name type="common">Myxococcus filiformis</name>
    <name type="synonym">Flexibacter filiformis</name>
    <dbReference type="NCBI Taxonomy" id="104663"/>
    <lineage>
        <taxon>Bacteria</taxon>
        <taxon>Pseudomonadati</taxon>
        <taxon>Bacteroidota</taxon>
        <taxon>Chitinophagia</taxon>
        <taxon>Chitinophagales</taxon>
        <taxon>Chitinophagaceae</taxon>
        <taxon>Chitinophaga</taxon>
    </lineage>
</organism>
<dbReference type="Proteomes" id="UP000830198">
    <property type="component" value="Chromosome"/>
</dbReference>
<dbReference type="SUPFAM" id="SSF82171">
    <property type="entry name" value="DPP6 N-terminal domain-like"/>
    <property type="match status" value="1"/>
</dbReference>